<keyword evidence="3" id="KW-1185">Reference proteome</keyword>
<dbReference type="AlphaFoldDB" id="A0AAD1Y2S3"/>
<proteinExistence type="predicted"/>
<organism evidence="2 3">
    <name type="scientific">Euplotes crassus</name>
    <dbReference type="NCBI Taxonomy" id="5936"/>
    <lineage>
        <taxon>Eukaryota</taxon>
        <taxon>Sar</taxon>
        <taxon>Alveolata</taxon>
        <taxon>Ciliophora</taxon>
        <taxon>Intramacronucleata</taxon>
        <taxon>Spirotrichea</taxon>
        <taxon>Hypotrichia</taxon>
        <taxon>Euplotida</taxon>
        <taxon>Euplotidae</taxon>
        <taxon>Moneuplotes</taxon>
    </lineage>
</organism>
<comment type="caution">
    <text evidence="2">The sequence shown here is derived from an EMBL/GenBank/DDBJ whole genome shotgun (WGS) entry which is preliminary data.</text>
</comment>
<dbReference type="Proteomes" id="UP001295684">
    <property type="component" value="Unassembled WGS sequence"/>
</dbReference>
<reference evidence="2" key="1">
    <citation type="submission" date="2023-07" db="EMBL/GenBank/DDBJ databases">
        <authorList>
            <consortium name="AG Swart"/>
            <person name="Singh M."/>
            <person name="Singh A."/>
            <person name="Seah K."/>
            <person name="Emmerich C."/>
        </authorList>
    </citation>
    <scope>NUCLEOTIDE SEQUENCE</scope>
    <source>
        <strain evidence="2">DP1</strain>
    </source>
</reference>
<accession>A0AAD1Y2S3</accession>
<name>A0AAD1Y2S3_EUPCR</name>
<feature type="region of interest" description="Disordered" evidence="1">
    <location>
        <begin position="136"/>
        <end position="155"/>
    </location>
</feature>
<protein>
    <submittedName>
        <fullName evidence="2">Uncharacterized protein</fullName>
    </submittedName>
</protein>
<feature type="compositionally biased region" description="Low complexity" evidence="1">
    <location>
        <begin position="176"/>
        <end position="188"/>
    </location>
</feature>
<sequence length="669" mass="75299">MTSLCPSEDKGEGKRLLMVKQNTDYLIARQLSGEMESTIFKIQPGSRASNYDITSRRSSEVIRNPSDSNKLLYFGGNFQDNQQCNEDKGFQVISPIGEHITDEDESSRFASNFGTSKKNRKGVPTFCDAVENQDLRKQSSADDSPMPFALAINNDDMQDNQSYLKKKTSDFMGKQESLSESSSFNNSSESDETEEAEDFANSVNYNINVQSSKGTNISKEKIVPISKIKMFKRSQTKISKPGKSSLEKKDIVGILKKTARNRTNNDNNSTIKSQKKSIFLNTRELKSRGSTDNGIIVHQVGSFASNHKLKSIKPKKPKPCYGNSVNLFKVARDLHKSMDEHLKTRGSASNLHPRNELINHGKKELLKIIKKHRWGSNSALRRSRVNTSVNLLKLAKDVSTGSIQNIKMNLNRSMPRLIMKQGSSEIKTKRSKPIVNSGLRNVNTPQHISYAANTPLKSRLMNSRKYSSKFSEFCKFQDHQNMASRMIDEESKGTGEQSYCPKRNYSSIALDHPLGYGWDRDIPEYGDDDQTLEISVNASTYLGFDTHKARETYQNRLNGPIMHDTWKGLNPNRFVSAFQDQVVHNNQTNISNSTIINEGNGALKENDLESDIICTEKLPISLENSNNHHDHLYYAGKPPKNSLKKISSEQIPSSGSIFKITQIQTPKDL</sequence>
<dbReference type="EMBL" id="CAMPGE010026062">
    <property type="protein sequence ID" value="CAI2383760.1"/>
    <property type="molecule type" value="Genomic_DNA"/>
</dbReference>
<feature type="compositionally biased region" description="Acidic residues" evidence="1">
    <location>
        <begin position="189"/>
        <end position="198"/>
    </location>
</feature>
<evidence type="ECO:0000313" key="3">
    <source>
        <dbReference type="Proteomes" id="UP001295684"/>
    </source>
</evidence>
<feature type="region of interest" description="Disordered" evidence="1">
    <location>
        <begin position="168"/>
        <end position="198"/>
    </location>
</feature>
<evidence type="ECO:0000256" key="1">
    <source>
        <dbReference type="SAM" id="MobiDB-lite"/>
    </source>
</evidence>
<evidence type="ECO:0000313" key="2">
    <source>
        <dbReference type="EMBL" id="CAI2383760.1"/>
    </source>
</evidence>
<gene>
    <name evidence="2" type="ORF">ECRASSUSDP1_LOCUS25271</name>
</gene>